<feature type="binding site" description="axial binding residue" evidence="8">
    <location>
        <position position="144"/>
    </location>
    <ligand>
        <name>heme b</name>
        <dbReference type="ChEBI" id="CHEBI:60344"/>
        <label>bD</label>
    </ligand>
    <ligandPart>
        <name>Fe</name>
        <dbReference type="ChEBI" id="CHEBI:18248"/>
    </ligandPart>
</feature>
<dbReference type="InterPro" id="IPR000701">
    <property type="entry name" value="SuccDH_FuR_B_TM-su"/>
</dbReference>
<keyword evidence="5 9" id="KW-1133">Transmembrane helix</keyword>
<name>A0A347VNY4_9HELI</name>
<keyword evidence="7 9" id="KW-0472">Membrane</keyword>
<evidence type="ECO:0000256" key="5">
    <source>
        <dbReference type="ARBA" id="ARBA00022989"/>
    </source>
</evidence>
<accession>A0A347VNY4</accession>
<dbReference type="OrthoDB" id="5345350at2"/>
<dbReference type="InterPro" id="IPR034804">
    <property type="entry name" value="SQR/QFR_C/D"/>
</dbReference>
<proteinExistence type="predicted"/>
<keyword evidence="4 8" id="KW-0479">Metal-binding</keyword>
<dbReference type="InterPro" id="IPR004224">
    <property type="entry name" value="Fum_red_B_TM"/>
</dbReference>
<feature type="binding site" description="axial binding residue" evidence="8">
    <location>
        <position position="94"/>
    </location>
    <ligand>
        <name>heme b</name>
        <dbReference type="ChEBI" id="CHEBI:60344"/>
        <label>bD</label>
    </ligand>
    <ligandPart>
        <name>Fe</name>
        <dbReference type="ChEBI" id="CHEBI:18248"/>
    </ligandPart>
</feature>
<keyword evidence="6 8" id="KW-0408">Iron</keyword>
<protein>
    <submittedName>
        <fullName evidence="11">Fumarate reductase cytochrome b subunit</fullName>
    </submittedName>
</protein>
<evidence type="ECO:0000256" key="1">
    <source>
        <dbReference type="ARBA" id="ARBA00004370"/>
    </source>
</evidence>
<evidence type="ECO:0000256" key="8">
    <source>
        <dbReference type="PIRSR" id="PIRSR000177-1"/>
    </source>
</evidence>
<dbReference type="PIRSF" id="PIRSF000177">
    <property type="entry name" value="Fumar_rd_cyt_b"/>
    <property type="match status" value="1"/>
</dbReference>
<reference evidence="11 12" key="1">
    <citation type="journal article" date="2014" name="Genome Announc.">
        <title>Draft genome sequences of eight enterohepatic helicobacter species isolated from both laboratory and wild rodents.</title>
        <authorList>
            <person name="Sheh A."/>
            <person name="Shen Z."/>
            <person name="Fox J.G."/>
        </authorList>
    </citation>
    <scope>NUCLEOTIDE SEQUENCE [LARGE SCALE GENOMIC DNA]</scope>
    <source>
        <strain evidence="11 12">MIT 97-6194</strain>
    </source>
</reference>
<evidence type="ECO:0000256" key="3">
    <source>
        <dbReference type="ARBA" id="ARBA00022692"/>
    </source>
</evidence>
<comment type="caution">
    <text evidence="11">The sequence shown here is derived from an EMBL/GenBank/DDBJ whole genome shotgun (WGS) entry which is preliminary data.</text>
</comment>
<evidence type="ECO:0000256" key="2">
    <source>
        <dbReference type="ARBA" id="ARBA00022617"/>
    </source>
</evidence>
<keyword evidence="2 8" id="KW-0349">Heme</keyword>
<evidence type="ECO:0000313" key="11">
    <source>
        <dbReference type="EMBL" id="TLD94507.1"/>
    </source>
</evidence>
<comment type="subcellular location">
    <subcellularLocation>
        <location evidence="1">Membrane</location>
    </subcellularLocation>
</comment>
<dbReference type="GO" id="GO:0006099">
    <property type="term" value="P:tricarboxylic acid cycle"/>
    <property type="evidence" value="ECO:0007669"/>
    <property type="project" value="InterPro"/>
</dbReference>
<gene>
    <name evidence="10" type="ORF">DCO61_12545</name>
    <name evidence="11" type="ORF">LS64_004880</name>
</gene>
<dbReference type="EMBL" id="JRMP02000006">
    <property type="protein sequence ID" value="TLD94507.1"/>
    <property type="molecule type" value="Genomic_DNA"/>
</dbReference>
<feature type="binding site" description="axial binding residue" evidence="8">
    <location>
        <position position="45"/>
    </location>
    <ligand>
        <name>heme b</name>
        <dbReference type="ChEBI" id="CHEBI:60344"/>
        <label>bD</label>
    </ligand>
    <ligandPart>
        <name>Fe</name>
        <dbReference type="ChEBI" id="CHEBI:18248"/>
    </ligandPart>
</feature>
<reference evidence="11 12" key="2">
    <citation type="journal article" date="2016" name="Infect. Immun.">
        <title>Helicobacter saguini, a Novel Helicobacter Isolated from Cotton-Top Tamarins with Ulcerative Colitis, Has Proinflammatory Properties and Induces Typhlocolitis and Dysplasia in Gnotobiotic IL-10-/- Mice.</title>
        <authorList>
            <person name="Shen Z."/>
            <person name="Mannion A."/>
            <person name="Whary M.T."/>
            <person name="Muthupalani S."/>
            <person name="Sheh A."/>
            <person name="Feng Y."/>
            <person name="Gong G."/>
            <person name="Vandamme P."/>
            <person name="Holcombe H.R."/>
            <person name="Paster B.J."/>
            <person name="Fox J.G."/>
        </authorList>
    </citation>
    <scope>NUCLEOTIDE SEQUENCE [LARGE SCALE GENOMIC DNA]</scope>
    <source>
        <strain evidence="11 12">MIT 97-6194</strain>
    </source>
</reference>
<feature type="binding site" description="axial binding residue" evidence="8">
    <location>
        <position position="183"/>
    </location>
    <ligand>
        <name>heme b</name>
        <dbReference type="ChEBI" id="CHEBI:60344"/>
        <label>bD</label>
    </ligand>
    <ligandPart>
        <name>Fe</name>
        <dbReference type="ChEBI" id="CHEBI:18248"/>
    </ligandPart>
</feature>
<dbReference type="SUPFAM" id="SSF81343">
    <property type="entry name" value="Fumarate reductase respiratory complex transmembrane subunits"/>
    <property type="match status" value="1"/>
</dbReference>
<evidence type="ECO:0000313" key="12">
    <source>
        <dbReference type="Proteomes" id="UP000029714"/>
    </source>
</evidence>
<dbReference type="RefSeq" id="WP_034572582.1">
    <property type="nucleotide sequence ID" value="NZ_JRMP02000006.1"/>
</dbReference>
<dbReference type="CDD" id="cd00581">
    <property type="entry name" value="QFR_TypeB_TM"/>
    <property type="match status" value="1"/>
</dbReference>
<sequence length="280" mass="31983">MQQEDKIIEGYLGITPERKKSRVPAKLDWWQSATGLFLGLFMIFHMFFVSSILISDEFMYWITKFFEGSIFIKAGEPRIVSGVAAVVIVAFVAHAFLAMRKFPINYRQFLALKVHKHLMKHSDTSLWFIQAATGFAMFFLASVHLFVMFAMPETIGPNSSSYRFFSQHFWILYIVLLFAVELHGSIGLYRLCIKWGWLEGLGISGLRNLKWAMSAFFIILGLATFSAYFIKGMNNADKFKDIHDAREADERLYGHHEASASDLDSMSKKAVAIAKENLSK</sequence>
<keyword evidence="3 9" id="KW-0812">Transmembrane</keyword>
<dbReference type="GO" id="GO:0016020">
    <property type="term" value="C:membrane"/>
    <property type="evidence" value="ECO:0007669"/>
    <property type="project" value="UniProtKB-SubCell"/>
</dbReference>
<dbReference type="AlphaFoldDB" id="A0A347VNY4"/>
<reference evidence="10 13" key="4">
    <citation type="submission" date="2019-12" db="EMBL/GenBank/DDBJ databases">
        <title>Multi-Generational Helicobacter saguini Isolates.</title>
        <authorList>
            <person name="Mannion A."/>
            <person name="Shen Z."/>
            <person name="Fox J.G."/>
        </authorList>
    </citation>
    <scope>NUCLEOTIDE SEQUENCE [LARGE SCALE GENOMIC DNA]</scope>
    <source>
        <strain evidence="10">16-048</strain>
        <strain evidence="13">16-048 (F4)</strain>
    </source>
</reference>
<evidence type="ECO:0000256" key="6">
    <source>
        <dbReference type="ARBA" id="ARBA00023004"/>
    </source>
</evidence>
<evidence type="ECO:0000313" key="10">
    <source>
        <dbReference type="EMBL" id="MWV70788.1"/>
    </source>
</evidence>
<evidence type="ECO:0000313" key="13">
    <source>
        <dbReference type="Proteomes" id="UP000477070"/>
    </source>
</evidence>
<evidence type="ECO:0000256" key="7">
    <source>
        <dbReference type="ARBA" id="ARBA00023136"/>
    </source>
</evidence>
<keyword evidence="12" id="KW-1185">Reference proteome</keyword>
<feature type="transmembrane region" description="Helical" evidence="9">
    <location>
        <begin position="29"/>
        <end position="54"/>
    </location>
</feature>
<dbReference type="Gene3D" id="1.20.1300.10">
    <property type="entry name" value="Fumarate reductase/succinate dehydrogenase, transmembrane subunit"/>
    <property type="match status" value="1"/>
</dbReference>
<feature type="transmembrane region" description="Helical" evidence="9">
    <location>
        <begin position="170"/>
        <end position="191"/>
    </location>
</feature>
<feature type="transmembrane region" description="Helical" evidence="9">
    <location>
        <begin position="127"/>
        <end position="149"/>
    </location>
</feature>
<feature type="transmembrane region" description="Helical" evidence="9">
    <location>
        <begin position="211"/>
        <end position="230"/>
    </location>
</feature>
<feature type="transmembrane region" description="Helical" evidence="9">
    <location>
        <begin position="79"/>
        <end position="99"/>
    </location>
</feature>
<reference evidence="11" key="3">
    <citation type="submission" date="2018-04" db="EMBL/GenBank/DDBJ databases">
        <authorList>
            <person name="Sheh A."/>
            <person name="Shen Z."/>
            <person name="Mannion A.J."/>
            <person name="Fox J.G."/>
        </authorList>
    </citation>
    <scope>NUCLEOTIDE SEQUENCE</scope>
    <source>
        <strain evidence="11">MIT 97-6194</strain>
    </source>
</reference>
<dbReference type="NCBIfam" id="NF010072">
    <property type="entry name" value="PRK13553.1"/>
    <property type="match status" value="1"/>
</dbReference>
<dbReference type="GO" id="GO:0046872">
    <property type="term" value="F:metal ion binding"/>
    <property type="evidence" value="ECO:0007669"/>
    <property type="project" value="UniProtKB-KW"/>
</dbReference>
<evidence type="ECO:0000256" key="4">
    <source>
        <dbReference type="ARBA" id="ARBA00022723"/>
    </source>
</evidence>
<organism evidence="11 12">
    <name type="scientific">Helicobacter saguini</name>
    <dbReference type="NCBI Taxonomy" id="1548018"/>
    <lineage>
        <taxon>Bacteria</taxon>
        <taxon>Pseudomonadati</taxon>
        <taxon>Campylobacterota</taxon>
        <taxon>Epsilonproteobacteria</taxon>
        <taxon>Campylobacterales</taxon>
        <taxon>Helicobacteraceae</taxon>
        <taxon>Helicobacter</taxon>
    </lineage>
</organism>
<dbReference type="EMBL" id="QBIU01000002">
    <property type="protein sequence ID" value="MWV70788.1"/>
    <property type="molecule type" value="Genomic_DNA"/>
</dbReference>
<dbReference type="Pfam" id="PF01127">
    <property type="entry name" value="Sdh_cyt"/>
    <property type="match status" value="1"/>
</dbReference>
<dbReference type="Proteomes" id="UP000029714">
    <property type="component" value="Unassembled WGS sequence"/>
</dbReference>
<evidence type="ECO:0000256" key="9">
    <source>
        <dbReference type="SAM" id="Phobius"/>
    </source>
</evidence>
<dbReference type="Proteomes" id="UP000477070">
    <property type="component" value="Unassembled WGS sequence"/>
</dbReference>
<dbReference type="STRING" id="1548018.LS64_09485"/>